<name>A0A2T3AKF1_9PEZI</name>
<dbReference type="InterPro" id="IPR008928">
    <property type="entry name" value="6-hairpin_glycosidase_sf"/>
</dbReference>
<feature type="chain" id="PRO_5015735429" evidence="1">
    <location>
        <begin position="24"/>
        <end position="665"/>
    </location>
</feature>
<dbReference type="InterPro" id="IPR012341">
    <property type="entry name" value="6hp_glycosidase-like_sf"/>
</dbReference>
<protein>
    <submittedName>
        <fullName evidence="3">Alpha-L-rhamnosidase</fullName>
    </submittedName>
</protein>
<dbReference type="AlphaFoldDB" id="A0A2T3AKF1"/>
<dbReference type="Pfam" id="PF17389">
    <property type="entry name" value="Bac_rhamnosid6H"/>
    <property type="match status" value="1"/>
</dbReference>
<reference evidence="3 4" key="1">
    <citation type="journal article" date="2018" name="Mycol. Prog.">
        <title>Coniella lustricola, a new species from submerged detritus.</title>
        <authorList>
            <person name="Raudabaugh D.B."/>
            <person name="Iturriaga T."/>
            <person name="Carver A."/>
            <person name="Mondo S."/>
            <person name="Pangilinan J."/>
            <person name="Lipzen A."/>
            <person name="He G."/>
            <person name="Amirebrahimi M."/>
            <person name="Grigoriev I.V."/>
            <person name="Miller A.N."/>
        </authorList>
    </citation>
    <scope>NUCLEOTIDE SEQUENCE [LARGE SCALE GENOMIC DNA]</scope>
    <source>
        <strain evidence="3 4">B22-T-1</strain>
    </source>
</reference>
<dbReference type="Gene3D" id="2.60.420.10">
    <property type="entry name" value="Maltose phosphorylase, domain 3"/>
    <property type="match status" value="1"/>
</dbReference>
<dbReference type="GO" id="GO:0005975">
    <property type="term" value="P:carbohydrate metabolic process"/>
    <property type="evidence" value="ECO:0007669"/>
    <property type="project" value="InterPro"/>
</dbReference>
<organism evidence="3 4">
    <name type="scientific">Coniella lustricola</name>
    <dbReference type="NCBI Taxonomy" id="2025994"/>
    <lineage>
        <taxon>Eukaryota</taxon>
        <taxon>Fungi</taxon>
        <taxon>Dikarya</taxon>
        <taxon>Ascomycota</taxon>
        <taxon>Pezizomycotina</taxon>
        <taxon>Sordariomycetes</taxon>
        <taxon>Sordariomycetidae</taxon>
        <taxon>Diaporthales</taxon>
        <taxon>Schizoparmaceae</taxon>
        <taxon>Coniella</taxon>
    </lineage>
</organism>
<proteinExistence type="predicted"/>
<evidence type="ECO:0000313" key="4">
    <source>
        <dbReference type="Proteomes" id="UP000241462"/>
    </source>
</evidence>
<dbReference type="STRING" id="2025994.A0A2T3AKF1"/>
<dbReference type="InterPro" id="IPR035396">
    <property type="entry name" value="Bac_rhamnosid6H"/>
</dbReference>
<evidence type="ECO:0000313" key="3">
    <source>
        <dbReference type="EMBL" id="PSS02132.1"/>
    </source>
</evidence>
<dbReference type="Gene3D" id="1.50.10.10">
    <property type="match status" value="1"/>
</dbReference>
<feature type="signal peptide" evidence="1">
    <location>
        <begin position="1"/>
        <end position="23"/>
    </location>
</feature>
<sequence>MRFPAQPWLPALVCSLICGKALAVPYSEYIYAPASRTVFPVSIYQVNGTINNATGLLNGENGTVTFSASSAVTLDFGKNIAGQVSLAVGSSVYSDDAVIWLTFTESSEWISGDSCDATASYGVDAPINLPVGHGAGTYTVDRQHARGGFRYLSLKNNGTGDIELTGVSVYFTAAPTQELQEYTGYFHSNDELVNRIWYAGAYTNQLCDIDPHYGDALVSQVDVPLQDWYYNYTITNGSSCLVDGAKRDTLVWPGDMFISGPSIAYSTYDMDAIKNSLESLLLLQTSAGLLPYVGVPFFTIINAVSFTYHLHTLIGMYNYYHYTGDEAWITQYWDQFKLGVGWSLSNIDGTGLMDVTSSADWLRSGMNGHNIEANAILYYVLNLGVELAGVLNDDASSTNWTASAANLKVAANALLWRDDLGFYVDNETTSMAPQDGNSFAVLANLTMNSTQTKAITSGLRARWGQYGAPAPECASTPATVSPFAGGFELEAHLVVGDATVALDLMRLQWGDFMLDDPRMTNSSFIEGYSADGSLHYAPYSDDPRVSHAHGWSTGPTSLLSRYVAGIQLSGPAGQTWKIAPTVGDLTTISSGLATILGSFAINITADGNGVITSFSVETPAGTSGDVILPSGTTGSLTSDASGQTVPLVYGTAENLSGGLWSLVSS</sequence>
<evidence type="ECO:0000259" key="2">
    <source>
        <dbReference type="Pfam" id="PF17389"/>
    </source>
</evidence>
<feature type="domain" description="Alpha-L-rhamnosidase six-hairpin glycosidase" evidence="2">
    <location>
        <begin position="236"/>
        <end position="456"/>
    </location>
</feature>
<dbReference type="SUPFAM" id="SSF48208">
    <property type="entry name" value="Six-hairpin glycosidases"/>
    <property type="match status" value="1"/>
</dbReference>
<keyword evidence="4" id="KW-1185">Reference proteome</keyword>
<dbReference type="InParanoid" id="A0A2T3AKF1"/>
<dbReference type="Proteomes" id="UP000241462">
    <property type="component" value="Unassembled WGS sequence"/>
</dbReference>
<keyword evidence="1" id="KW-0732">Signal</keyword>
<dbReference type="PANTHER" id="PTHR34987">
    <property type="entry name" value="C, PUTATIVE (AFU_ORTHOLOGUE AFUA_3G02880)-RELATED"/>
    <property type="match status" value="1"/>
</dbReference>
<dbReference type="OrthoDB" id="10036721at2759"/>
<dbReference type="EMBL" id="KZ678379">
    <property type="protein sequence ID" value="PSS02132.1"/>
    <property type="molecule type" value="Genomic_DNA"/>
</dbReference>
<accession>A0A2T3AKF1</accession>
<dbReference type="PANTHER" id="PTHR34987:SF6">
    <property type="entry name" value="ALPHA-L-RHAMNOSIDASE SIX-HAIRPIN GLYCOSIDASE DOMAIN-CONTAINING PROTEIN"/>
    <property type="match status" value="1"/>
</dbReference>
<dbReference type="GO" id="GO:0003824">
    <property type="term" value="F:catalytic activity"/>
    <property type="evidence" value="ECO:0007669"/>
    <property type="project" value="UniProtKB-ARBA"/>
</dbReference>
<evidence type="ECO:0000256" key="1">
    <source>
        <dbReference type="SAM" id="SignalP"/>
    </source>
</evidence>
<gene>
    <name evidence="3" type="ORF">BD289DRAFT_270878</name>
</gene>